<dbReference type="EMBL" id="AVPE01000001">
    <property type="protein sequence ID" value="KGX94038.1"/>
    <property type="molecule type" value="Genomic_DNA"/>
</dbReference>
<dbReference type="Pfam" id="PF10704">
    <property type="entry name" value="DUF2508"/>
    <property type="match status" value="1"/>
</dbReference>
<sequence>MFRKRKYKAMREEANSQLLDHIERLKNERLYLRKIMEHSIEASEDGRLDVAMTEAKYFYLLREARQRNVRAR</sequence>
<keyword evidence="2" id="KW-1185">Reference proteome</keyword>
<evidence type="ECO:0008006" key="3">
    <source>
        <dbReference type="Google" id="ProtNLM"/>
    </source>
</evidence>
<dbReference type="Proteomes" id="UP000030528">
    <property type="component" value="Unassembled WGS sequence"/>
</dbReference>
<dbReference type="RefSeq" id="WP_026799267.1">
    <property type="nucleotide sequence ID" value="NZ_AULI01000001.1"/>
</dbReference>
<dbReference type="OrthoDB" id="2166610at2"/>
<gene>
    <name evidence="1" type="ORF">N781_00010</name>
</gene>
<dbReference type="InterPro" id="IPR019644">
    <property type="entry name" value="DUF2508"/>
</dbReference>
<protein>
    <recommendedName>
        <fullName evidence="3">DUF2508 family protein</fullName>
    </recommendedName>
</protein>
<dbReference type="eggNOG" id="ENOG5033B6J">
    <property type="taxonomic scope" value="Bacteria"/>
</dbReference>
<evidence type="ECO:0000313" key="2">
    <source>
        <dbReference type="Proteomes" id="UP000030528"/>
    </source>
</evidence>
<reference evidence="1 2" key="1">
    <citation type="submission" date="2013-08" db="EMBL/GenBank/DDBJ databases">
        <authorList>
            <person name="Huang J."/>
            <person name="Wang G."/>
        </authorList>
    </citation>
    <scope>NUCLEOTIDE SEQUENCE [LARGE SCALE GENOMIC DNA]</scope>
    <source>
        <strain evidence="1 2">JSM 076056</strain>
    </source>
</reference>
<accession>A0A0A5GS41</accession>
<comment type="caution">
    <text evidence="1">The sequence shown here is derived from an EMBL/GenBank/DDBJ whole genome shotgun (WGS) entry which is preliminary data.</text>
</comment>
<dbReference type="STRING" id="1385510.GCA_000425205_00478"/>
<evidence type="ECO:0000313" key="1">
    <source>
        <dbReference type="EMBL" id="KGX94038.1"/>
    </source>
</evidence>
<name>A0A0A5GS41_9BACI</name>
<dbReference type="AlphaFoldDB" id="A0A0A5GS41"/>
<organism evidence="1 2">
    <name type="scientific">Pontibacillus halophilus JSM 076056 = DSM 19796</name>
    <dbReference type="NCBI Taxonomy" id="1385510"/>
    <lineage>
        <taxon>Bacteria</taxon>
        <taxon>Bacillati</taxon>
        <taxon>Bacillota</taxon>
        <taxon>Bacilli</taxon>
        <taxon>Bacillales</taxon>
        <taxon>Bacillaceae</taxon>
        <taxon>Pontibacillus</taxon>
    </lineage>
</organism>
<proteinExistence type="predicted"/>